<keyword evidence="9" id="KW-1015">Disulfide bond</keyword>
<dbReference type="PROSITE" id="PS51674">
    <property type="entry name" value="4FE4S_WBL"/>
    <property type="match status" value="1"/>
</dbReference>
<keyword evidence="10" id="KW-0804">Transcription</keyword>
<organism evidence="12">
    <name type="scientific">uncultured Caudovirales phage</name>
    <dbReference type="NCBI Taxonomy" id="2100421"/>
    <lineage>
        <taxon>Viruses</taxon>
        <taxon>Duplodnaviria</taxon>
        <taxon>Heunggongvirae</taxon>
        <taxon>Uroviricota</taxon>
        <taxon>Caudoviricetes</taxon>
        <taxon>Peduoviridae</taxon>
        <taxon>Maltschvirus</taxon>
        <taxon>Maltschvirus maltsch</taxon>
    </lineage>
</organism>
<comment type="similarity">
    <text evidence="2">Belongs to the WhiB family.</text>
</comment>
<evidence type="ECO:0000256" key="4">
    <source>
        <dbReference type="ARBA" id="ARBA00022723"/>
    </source>
</evidence>
<dbReference type="GO" id="GO:0046872">
    <property type="term" value="F:metal ion binding"/>
    <property type="evidence" value="ECO:0007669"/>
    <property type="project" value="UniProtKB-KW"/>
</dbReference>
<accession>A0A6J5RQI0</accession>
<evidence type="ECO:0000256" key="2">
    <source>
        <dbReference type="ARBA" id="ARBA00006597"/>
    </source>
</evidence>
<keyword evidence="4" id="KW-0479">Metal-binding</keyword>
<evidence type="ECO:0000256" key="6">
    <source>
        <dbReference type="ARBA" id="ARBA00023014"/>
    </source>
</evidence>
<keyword evidence="6" id="KW-0411">Iron-sulfur</keyword>
<dbReference type="GO" id="GO:0045892">
    <property type="term" value="P:negative regulation of DNA-templated transcription"/>
    <property type="evidence" value="ECO:0007669"/>
    <property type="project" value="TreeGrafter"/>
</dbReference>
<dbReference type="Pfam" id="PF02467">
    <property type="entry name" value="Whib"/>
    <property type="match status" value="1"/>
</dbReference>
<dbReference type="InterPro" id="IPR003482">
    <property type="entry name" value="Whib"/>
</dbReference>
<comment type="cofactor">
    <cofactor evidence="1">
        <name>[4Fe-4S] cluster</name>
        <dbReference type="ChEBI" id="CHEBI:49883"/>
    </cofactor>
</comment>
<evidence type="ECO:0000256" key="3">
    <source>
        <dbReference type="ARBA" id="ARBA00022485"/>
    </source>
</evidence>
<sequence>MPVDIFYGVDEIPMTSQQIKAAKVICNQCDVRRDCLITALKTNEPYGVWGGFTAFERRATIARRNGDIVAMITDFENNQFIQPRRRKK</sequence>
<name>A0A6J5RQI0_9CAUD</name>
<dbReference type="PANTHER" id="PTHR38839">
    <property type="entry name" value="TRANSCRIPTIONAL REGULATOR WHID-RELATED"/>
    <property type="match status" value="1"/>
</dbReference>
<evidence type="ECO:0000256" key="9">
    <source>
        <dbReference type="ARBA" id="ARBA00023157"/>
    </source>
</evidence>
<dbReference type="GO" id="GO:0047134">
    <property type="term" value="F:protein-disulfide reductase [NAD(P)H] activity"/>
    <property type="evidence" value="ECO:0007669"/>
    <property type="project" value="TreeGrafter"/>
</dbReference>
<reference evidence="12" key="1">
    <citation type="submission" date="2020-05" db="EMBL/GenBank/DDBJ databases">
        <authorList>
            <person name="Chiriac C."/>
            <person name="Salcher M."/>
            <person name="Ghai R."/>
            <person name="Kavagutti S V."/>
        </authorList>
    </citation>
    <scope>NUCLEOTIDE SEQUENCE</scope>
</reference>
<evidence type="ECO:0000259" key="11">
    <source>
        <dbReference type="PROSITE" id="PS51674"/>
    </source>
</evidence>
<feature type="domain" description="4Fe-4S Wbl-type" evidence="11">
    <location>
        <begin position="1"/>
        <end position="59"/>
    </location>
</feature>
<keyword evidence="7" id="KW-0805">Transcription regulation</keyword>
<keyword evidence="8" id="KW-0238">DNA-binding</keyword>
<gene>
    <name evidence="12" type="ORF">UFOVP1264_50</name>
</gene>
<dbReference type="EMBL" id="LR797213">
    <property type="protein sequence ID" value="CAB4194595.1"/>
    <property type="molecule type" value="Genomic_DNA"/>
</dbReference>
<dbReference type="GO" id="GO:0051539">
    <property type="term" value="F:4 iron, 4 sulfur cluster binding"/>
    <property type="evidence" value="ECO:0007669"/>
    <property type="project" value="UniProtKB-KW"/>
</dbReference>
<protein>
    <submittedName>
        <fullName evidence="12">WhiB-like iron-sulfur binding domain containing protein</fullName>
    </submittedName>
</protein>
<evidence type="ECO:0000256" key="1">
    <source>
        <dbReference type="ARBA" id="ARBA00001966"/>
    </source>
</evidence>
<dbReference type="GO" id="GO:0003677">
    <property type="term" value="F:DNA binding"/>
    <property type="evidence" value="ECO:0007669"/>
    <property type="project" value="UniProtKB-KW"/>
</dbReference>
<dbReference type="InterPro" id="IPR034768">
    <property type="entry name" value="4FE4S_WBL"/>
</dbReference>
<evidence type="ECO:0000256" key="7">
    <source>
        <dbReference type="ARBA" id="ARBA00023015"/>
    </source>
</evidence>
<keyword evidence="3" id="KW-0004">4Fe-4S</keyword>
<evidence type="ECO:0000256" key="5">
    <source>
        <dbReference type="ARBA" id="ARBA00023004"/>
    </source>
</evidence>
<keyword evidence="5" id="KW-0408">Iron</keyword>
<evidence type="ECO:0000256" key="10">
    <source>
        <dbReference type="ARBA" id="ARBA00023163"/>
    </source>
</evidence>
<evidence type="ECO:0000313" key="12">
    <source>
        <dbReference type="EMBL" id="CAB4194595.1"/>
    </source>
</evidence>
<evidence type="ECO:0000256" key="8">
    <source>
        <dbReference type="ARBA" id="ARBA00023125"/>
    </source>
</evidence>
<proteinExistence type="inferred from homology"/>